<keyword evidence="11 14" id="KW-0503">Monooxygenase</keyword>
<dbReference type="InterPro" id="IPR050364">
    <property type="entry name" value="Cytochrome_P450_fung"/>
</dbReference>
<feature type="binding site" description="axial binding residue" evidence="13">
    <location>
        <position position="181"/>
    </location>
    <ligand>
        <name>heme</name>
        <dbReference type="ChEBI" id="CHEBI:30413"/>
    </ligand>
    <ligandPart>
        <name>Fe</name>
        <dbReference type="ChEBI" id="CHEBI:18248"/>
    </ligandPart>
</feature>
<evidence type="ECO:0000256" key="12">
    <source>
        <dbReference type="ARBA" id="ARBA00023136"/>
    </source>
</evidence>
<dbReference type="PANTHER" id="PTHR46300">
    <property type="entry name" value="P450, PUTATIVE (EUROFUNG)-RELATED-RELATED"/>
    <property type="match status" value="1"/>
</dbReference>
<evidence type="ECO:0000256" key="9">
    <source>
        <dbReference type="ARBA" id="ARBA00023002"/>
    </source>
</evidence>
<dbReference type="Gene3D" id="1.10.630.10">
    <property type="entry name" value="Cytochrome P450"/>
    <property type="match status" value="1"/>
</dbReference>
<dbReference type="InterPro" id="IPR036396">
    <property type="entry name" value="Cyt_P450_sf"/>
</dbReference>
<evidence type="ECO:0000256" key="5">
    <source>
        <dbReference type="ARBA" id="ARBA00022617"/>
    </source>
</evidence>
<comment type="pathway">
    <text evidence="3">Secondary metabolite biosynthesis.</text>
</comment>
<dbReference type="GO" id="GO:0004497">
    <property type="term" value="F:monooxygenase activity"/>
    <property type="evidence" value="ECO:0007669"/>
    <property type="project" value="UniProtKB-KW"/>
</dbReference>
<comment type="cofactor">
    <cofactor evidence="1 13">
        <name>heme</name>
        <dbReference type="ChEBI" id="CHEBI:30413"/>
    </cofactor>
</comment>
<dbReference type="PROSITE" id="PS00086">
    <property type="entry name" value="CYTOCHROME_P450"/>
    <property type="match status" value="1"/>
</dbReference>
<dbReference type="AlphaFoldDB" id="A0A1C7MCM5"/>
<evidence type="ECO:0000256" key="14">
    <source>
        <dbReference type="RuleBase" id="RU000461"/>
    </source>
</evidence>
<evidence type="ECO:0000256" key="8">
    <source>
        <dbReference type="ARBA" id="ARBA00022989"/>
    </source>
</evidence>
<comment type="subcellular location">
    <subcellularLocation>
        <location evidence="2">Membrane</location>
    </subcellularLocation>
</comment>
<proteinExistence type="inferred from homology"/>
<protein>
    <submittedName>
        <fullName evidence="15">O-methylsterigmatocystin oxidoreductase</fullName>
    </submittedName>
</protein>
<dbReference type="GO" id="GO:0016020">
    <property type="term" value="C:membrane"/>
    <property type="evidence" value="ECO:0007669"/>
    <property type="project" value="UniProtKB-SubCell"/>
</dbReference>
<evidence type="ECO:0000256" key="4">
    <source>
        <dbReference type="ARBA" id="ARBA00010617"/>
    </source>
</evidence>
<evidence type="ECO:0000256" key="6">
    <source>
        <dbReference type="ARBA" id="ARBA00022692"/>
    </source>
</evidence>
<evidence type="ECO:0000256" key="11">
    <source>
        <dbReference type="ARBA" id="ARBA00023033"/>
    </source>
</evidence>
<keyword evidence="12" id="KW-0472">Membrane</keyword>
<dbReference type="Proteomes" id="UP000092993">
    <property type="component" value="Unassembled WGS sequence"/>
</dbReference>
<name>A0A1C7MCM5_GRIFR</name>
<dbReference type="OrthoDB" id="3934656at2759"/>
<evidence type="ECO:0000313" key="15">
    <source>
        <dbReference type="EMBL" id="OBZ74683.1"/>
    </source>
</evidence>
<comment type="similarity">
    <text evidence="4 14">Belongs to the cytochrome P450 family.</text>
</comment>
<evidence type="ECO:0000313" key="16">
    <source>
        <dbReference type="Proteomes" id="UP000092993"/>
    </source>
</evidence>
<keyword evidence="10 13" id="KW-0408">Iron</keyword>
<dbReference type="SUPFAM" id="SSF48264">
    <property type="entry name" value="Cytochrome P450"/>
    <property type="match status" value="1"/>
</dbReference>
<comment type="caution">
    <text evidence="15">The sequence shown here is derived from an EMBL/GenBank/DDBJ whole genome shotgun (WGS) entry which is preliminary data.</text>
</comment>
<dbReference type="InterPro" id="IPR001128">
    <property type="entry name" value="Cyt_P450"/>
</dbReference>
<gene>
    <name evidence="15" type="primary">ordA_13</name>
    <name evidence="15" type="ORF">A0H81_05654</name>
</gene>
<evidence type="ECO:0000256" key="7">
    <source>
        <dbReference type="ARBA" id="ARBA00022723"/>
    </source>
</evidence>
<dbReference type="GO" id="GO:0005506">
    <property type="term" value="F:iron ion binding"/>
    <property type="evidence" value="ECO:0007669"/>
    <property type="project" value="InterPro"/>
</dbReference>
<dbReference type="InterPro" id="IPR002401">
    <property type="entry name" value="Cyt_P450_E_grp-I"/>
</dbReference>
<organism evidence="15 16">
    <name type="scientific">Grifola frondosa</name>
    <name type="common">Maitake</name>
    <name type="synonym">Polyporus frondosus</name>
    <dbReference type="NCBI Taxonomy" id="5627"/>
    <lineage>
        <taxon>Eukaryota</taxon>
        <taxon>Fungi</taxon>
        <taxon>Dikarya</taxon>
        <taxon>Basidiomycota</taxon>
        <taxon>Agaricomycotina</taxon>
        <taxon>Agaricomycetes</taxon>
        <taxon>Polyporales</taxon>
        <taxon>Grifolaceae</taxon>
        <taxon>Grifola</taxon>
    </lineage>
</organism>
<reference evidence="15 16" key="1">
    <citation type="submission" date="2016-03" db="EMBL/GenBank/DDBJ databases">
        <title>Whole genome sequencing of Grifola frondosa 9006-11.</title>
        <authorList>
            <person name="Min B."/>
            <person name="Park H."/>
            <person name="Kim J.-G."/>
            <person name="Cho H."/>
            <person name="Oh Y.-L."/>
            <person name="Kong W.-S."/>
            <person name="Choi I.-G."/>
        </authorList>
    </citation>
    <scope>NUCLEOTIDE SEQUENCE [LARGE SCALE GENOMIC DNA]</scope>
    <source>
        <strain evidence="15 16">9006-11</strain>
    </source>
</reference>
<keyword evidence="5 13" id="KW-0349">Heme</keyword>
<dbReference type="GO" id="GO:0016705">
    <property type="term" value="F:oxidoreductase activity, acting on paired donors, with incorporation or reduction of molecular oxygen"/>
    <property type="evidence" value="ECO:0007669"/>
    <property type="project" value="InterPro"/>
</dbReference>
<accession>A0A1C7MCM5</accession>
<evidence type="ECO:0000256" key="1">
    <source>
        <dbReference type="ARBA" id="ARBA00001971"/>
    </source>
</evidence>
<keyword evidence="9 14" id="KW-0560">Oxidoreductase</keyword>
<evidence type="ECO:0000256" key="10">
    <source>
        <dbReference type="ARBA" id="ARBA00023004"/>
    </source>
</evidence>
<keyword evidence="7 13" id="KW-0479">Metal-binding</keyword>
<dbReference type="EMBL" id="LUGG01000005">
    <property type="protein sequence ID" value="OBZ74683.1"/>
    <property type="molecule type" value="Genomic_DNA"/>
</dbReference>
<dbReference type="PRINTS" id="PR00463">
    <property type="entry name" value="EP450I"/>
</dbReference>
<dbReference type="Pfam" id="PF00067">
    <property type="entry name" value="p450"/>
    <property type="match status" value="2"/>
</dbReference>
<dbReference type="InterPro" id="IPR017972">
    <property type="entry name" value="Cyt_P450_CS"/>
</dbReference>
<dbReference type="PANTHER" id="PTHR46300:SF2">
    <property type="entry name" value="CYTOCHROME P450 MONOOXYGENASE ALNH-RELATED"/>
    <property type="match status" value="1"/>
</dbReference>
<evidence type="ECO:0000256" key="13">
    <source>
        <dbReference type="PIRSR" id="PIRSR602401-1"/>
    </source>
</evidence>
<keyword evidence="6" id="KW-0812">Transmembrane</keyword>
<evidence type="ECO:0000256" key="3">
    <source>
        <dbReference type="ARBA" id="ARBA00005179"/>
    </source>
</evidence>
<sequence>MANVLSKTPEAVQKGEEDQLKLIAITMTAGQYYSAISHYLAHASAGEWCPCNPQRSRCSSLWQGIRTSKNAHKKNWTVSSAGGALPWPTVALPYMNALILEVLRWIPVGTLISRRVLEDDEYGGFLIPKGATILANNCLRIAGRVPSRAFLPPTSSSATALEKPPVLTPYYFAFGYGRRVCPGQYLAEAVLFMNAAQILSTFDISCGPSSSSCLEDDIRMVNKGAACRVEHVNCVLVLRSAAKSEQRPTYAS</sequence>
<keyword evidence="8" id="KW-1133">Transmembrane helix</keyword>
<dbReference type="STRING" id="5627.A0A1C7MCM5"/>
<dbReference type="GO" id="GO:0020037">
    <property type="term" value="F:heme binding"/>
    <property type="evidence" value="ECO:0007669"/>
    <property type="project" value="InterPro"/>
</dbReference>
<keyword evidence="16" id="KW-1185">Reference proteome</keyword>
<evidence type="ECO:0000256" key="2">
    <source>
        <dbReference type="ARBA" id="ARBA00004370"/>
    </source>
</evidence>